<dbReference type="EMBL" id="KN846960">
    <property type="protein sequence ID" value="KIW65372.1"/>
    <property type="molecule type" value="Genomic_DNA"/>
</dbReference>
<dbReference type="AlphaFoldDB" id="A0A0D2DTA3"/>
<dbReference type="InterPro" id="IPR020904">
    <property type="entry name" value="Sc_DH/Rdtase_CS"/>
</dbReference>
<dbReference type="PRINTS" id="PR00080">
    <property type="entry name" value="SDRFAMILY"/>
</dbReference>
<proteinExistence type="inferred from homology"/>
<dbReference type="STRING" id="5601.A0A0D2DTA3"/>
<dbReference type="Pfam" id="PF13561">
    <property type="entry name" value="adh_short_C2"/>
    <property type="match status" value="1"/>
</dbReference>
<keyword evidence="5" id="KW-1185">Reference proteome</keyword>
<dbReference type="GO" id="GO:0016491">
    <property type="term" value="F:oxidoreductase activity"/>
    <property type="evidence" value="ECO:0007669"/>
    <property type="project" value="UniProtKB-KW"/>
</dbReference>
<dbReference type="PANTHER" id="PTHR43639">
    <property type="entry name" value="OXIDOREDUCTASE, SHORT-CHAIN DEHYDROGENASE/REDUCTASE FAMILY (AFU_ORTHOLOGUE AFUA_5G02870)"/>
    <property type="match status" value="1"/>
</dbReference>
<evidence type="ECO:0000313" key="5">
    <source>
        <dbReference type="Proteomes" id="UP000054266"/>
    </source>
</evidence>
<dbReference type="PROSITE" id="PS00061">
    <property type="entry name" value="ADH_SHORT"/>
    <property type="match status" value="1"/>
</dbReference>
<dbReference type="InterPro" id="IPR002347">
    <property type="entry name" value="SDR_fam"/>
</dbReference>
<sequence>MAPDSLSLPGKVAIITGSGKENGIGAGIAYALARNGASVVINYVSEATGPRAAEVVKKIEAEGGKAAVVQADVTTPGGATSLVQQALKAFQVEKIDILVNNAGGGAIGPAMQATEDDVLRTFGLNVFASLYMMQAVVPVMPRGGRIVNIGSVASKMGIAPIPLYSASKAAMDALAYAAATELGRGYGITVNTIAPGPVPTDGLPKGPVADAAHNFLLPMTRAEERMGTVEDIADAVLLLASEKSRWITGQFISVSGGITGG</sequence>
<accession>A0A0D2DTA3</accession>
<dbReference type="PANTHER" id="PTHR43639:SF1">
    <property type="entry name" value="SHORT-CHAIN DEHYDROGENASE_REDUCTASE FAMILY PROTEIN"/>
    <property type="match status" value="1"/>
</dbReference>
<dbReference type="PRINTS" id="PR00081">
    <property type="entry name" value="GDHRDH"/>
</dbReference>
<keyword evidence="3" id="KW-0560">Oxidoreductase</keyword>
<comment type="similarity">
    <text evidence="1">Belongs to the short-chain dehydrogenases/reductases (SDR) family.</text>
</comment>
<evidence type="ECO:0008006" key="6">
    <source>
        <dbReference type="Google" id="ProtNLM"/>
    </source>
</evidence>
<protein>
    <recommendedName>
        <fullName evidence="6">Short chain dehydrogenase</fullName>
    </recommendedName>
</protein>
<dbReference type="InterPro" id="IPR036291">
    <property type="entry name" value="NAD(P)-bd_dom_sf"/>
</dbReference>
<organism evidence="4 5">
    <name type="scientific">Phialophora macrospora</name>
    <dbReference type="NCBI Taxonomy" id="1851006"/>
    <lineage>
        <taxon>Eukaryota</taxon>
        <taxon>Fungi</taxon>
        <taxon>Dikarya</taxon>
        <taxon>Ascomycota</taxon>
        <taxon>Pezizomycotina</taxon>
        <taxon>Eurotiomycetes</taxon>
        <taxon>Chaetothyriomycetidae</taxon>
        <taxon>Chaetothyriales</taxon>
        <taxon>Herpotrichiellaceae</taxon>
        <taxon>Phialophora</taxon>
    </lineage>
</organism>
<evidence type="ECO:0000256" key="2">
    <source>
        <dbReference type="ARBA" id="ARBA00022857"/>
    </source>
</evidence>
<dbReference type="Proteomes" id="UP000054266">
    <property type="component" value="Unassembled WGS sequence"/>
</dbReference>
<reference evidence="4 5" key="1">
    <citation type="submission" date="2015-01" db="EMBL/GenBank/DDBJ databases">
        <title>The Genome Sequence of Capronia semiimmersa CBS27337.</title>
        <authorList>
            <consortium name="The Broad Institute Genomics Platform"/>
            <person name="Cuomo C."/>
            <person name="de Hoog S."/>
            <person name="Gorbushina A."/>
            <person name="Stielow B."/>
            <person name="Teixiera M."/>
            <person name="Abouelleil A."/>
            <person name="Chapman S.B."/>
            <person name="Priest M."/>
            <person name="Young S.K."/>
            <person name="Wortman J."/>
            <person name="Nusbaum C."/>
            <person name="Birren B."/>
        </authorList>
    </citation>
    <scope>NUCLEOTIDE SEQUENCE [LARGE SCALE GENOMIC DNA]</scope>
    <source>
        <strain evidence="4 5">CBS 27337</strain>
    </source>
</reference>
<evidence type="ECO:0000313" key="4">
    <source>
        <dbReference type="EMBL" id="KIW65372.1"/>
    </source>
</evidence>
<name>A0A0D2DTA3_9EURO</name>
<dbReference type="Gene3D" id="3.40.50.720">
    <property type="entry name" value="NAD(P)-binding Rossmann-like Domain"/>
    <property type="match status" value="1"/>
</dbReference>
<evidence type="ECO:0000256" key="1">
    <source>
        <dbReference type="ARBA" id="ARBA00006484"/>
    </source>
</evidence>
<dbReference type="SUPFAM" id="SSF51735">
    <property type="entry name" value="NAD(P)-binding Rossmann-fold domains"/>
    <property type="match status" value="1"/>
</dbReference>
<evidence type="ECO:0000256" key="3">
    <source>
        <dbReference type="ARBA" id="ARBA00023002"/>
    </source>
</evidence>
<dbReference type="FunFam" id="3.40.50.720:FF:000084">
    <property type="entry name" value="Short-chain dehydrogenase reductase"/>
    <property type="match status" value="1"/>
</dbReference>
<keyword evidence="2" id="KW-0521">NADP</keyword>
<gene>
    <name evidence="4" type="ORF">PV04_07638</name>
</gene>
<dbReference type="HOGENOM" id="CLU_010194_1_3_1"/>